<dbReference type="InterPro" id="IPR023828">
    <property type="entry name" value="Peptidase_S8_Ser-AS"/>
</dbReference>
<organism evidence="8 9">
    <name type="scientific">Lineolata rhizophorae</name>
    <dbReference type="NCBI Taxonomy" id="578093"/>
    <lineage>
        <taxon>Eukaryota</taxon>
        <taxon>Fungi</taxon>
        <taxon>Dikarya</taxon>
        <taxon>Ascomycota</taxon>
        <taxon>Pezizomycotina</taxon>
        <taxon>Dothideomycetes</taxon>
        <taxon>Dothideomycetes incertae sedis</taxon>
        <taxon>Lineolatales</taxon>
        <taxon>Lineolataceae</taxon>
        <taxon>Lineolata</taxon>
    </lineage>
</organism>
<evidence type="ECO:0000256" key="4">
    <source>
        <dbReference type="ARBA" id="ARBA00022825"/>
    </source>
</evidence>
<dbReference type="PANTHER" id="PTHR43806">
    <property type="entry name" value="PEPTIDASE S8"/>
    <property type="match status" value="1"/>
</dbReference>
<dbReference type="GO" id="GO:0006508">
    <property type="term" value="P:proteolysis"/>
    <property type="evidence" value="ECO:0007669"/>
    <property type="project" value="UniProtKB-KW"/>
</dbReference>
<dbReference type="GO" id="GO:0004252">
    <property type="term" value="F:serine-type endopeptidase activity"/>
    <property type="evidence" value="ECO:0007669"/>
    <property type="project" value="InterPro"/>
</dbReference>
<keyword evidence="4" id="KW-0720">Serine protease</keyword>
<evidence type="ECO:0000313" key="9">
    <source>
        <dbReference type="Proteomes" id="UP000799766"/>
    </source>
</evidence>
<dbReference type="OrthoDB" id="3866712at2759"/>
<protein>
    <submittedName>
        <fullName evidence="8">Peptidase S8/S53 domain-containing protein</fullName>
    </submittedName>
</protein>
<feature type="domain" description="Peptidase S8/S53" evidence="7">
    <location>
        <begin position="205"/>
        <end position="446"/>
    </location>
</feature>
<dbReference type="InterPro" id="IPR000209">
    <property type="entry name" value="Peptidase_S8/S53_dom"/>
</dbReference>
<gene>
    <name evidence="8" type="ORF">BDY21DRAFT_393797</name>
</gene>
<comment type="caution">
    <text evidence="5">Lacks conserved residue(s) required for the propagation of feature annotation.</text>
</comment>
<dbReference type="SUPFAM" id="SSF52743">
    <property type="entry name" value="Subtilisin-like"/>
    <property type="match status" value="1"/>
</dbReference>
<evidence type="ECO:0000259" key="7">
    <source>
        <dbReference type="Pfam" id="PF00082"/>
    </source>
</evidence>
<keyword evidence="9" id="KW-1185">Reference proteome</keyword>
<dbReference type="AlphaFoldDB" id="A0A6A6NXI1"/>
<feature type="compositionally biased region" description="Polar residues" evidence="6">
    <location>
        <begin position="444"/>
        <end position="461"/>
    </location>
</feature>
<dbReference type="InterPro" id="IPR015500">
    <property type="entry name" value="Peptidase_S8_subtilisin-rel"/>
</dbReference>
<name>A0A6A6NXI1_9PEZI</name>
<evidence type="ECO:0000256" key="2">
    <source>
        <dbReference type="ARBA" id="ARBA00022670"/>
    </source>
</evidence>
<reference evidence="8" key="1">
    <citation type="journal article" date="2020" name="Stud. Mycol.">
        <title>101 Dothideomycetes genomes: a test case for predicting lifestyles and emergence of pathogens.</title>
        <authorList>
            <person name="Haridas S."/>
            <person name="Albert R."/>
            <person name="Binder M."/>
            <person name="Bloem J."/>
            <person name="Labutti K."/>
            <person name="Salamov A."/>
            <person name="Andreopoulos B."/>
            <person name="Baker S."/>
            <person name="Barry K."/>
            <person name="Bills G."/>
            <person name="Bluhm B."/>
            <person name="Cannon C."/>
            <person name="Castanera R."/>
            <person name="Culley D."/>
            <person name="Daum C."/>
            <person name="Ezra D."/>
            <person name="Gonzalez J."/>
            <person name="Henrissat B."/>
            <person name="Kuo A."/>
            <person name="Liang C."/>
            <person name="Lipzen A."/>
            <person name="Lutzoni F."/>
            <person name="Magnuson J."/>
            <person name="Mondo S."/>
            <person name="Nolan M."/>
            <person name="Ohm R."/>
            <person name="Pangilinan J."/>
            <person name="Park H.-J."/>
            <person name="Ramirez L."/>
            <person name="Alfaro M."/>
            <person name="Sun H."/>
            <person name="Tritt A."/>
            <person name="Yoshinaga Y."/>
            <person name="Zwiers L.-H."/>
            <person name="Turgeon B."/>
            <person name="Goodwin S."/>
            <person name="Spatafora J."/>
            <person name="Crous P."/>
            <person name="Grigoriev I."/>
        </authorList>
    </citation>
    <scope>NUCLEOTIDE SEQUENCE</scope>
    <source>
        <strain evidence="8">ATCC 16933</strain>
    </source>
</reference>
<feature type="region of interest" description="Disordered" evidence="6">
    <location>
        <begin position="443"/>
        <end position="466"/>
    </location>
</feature>
<dbReference type="Pfam" id="PF00082">
    <property type="entry name" value="Peptidase_S8"/>
    <property type="match status" value="1"/>
</dbReference>
<keyword evidence="2" id="KW-0645">Protease</keyword>
<keyword evidence="3" id="KW-0378">Hydrolase</keyword>
<sequence length="479" mass="51102">MPSPRISLNPESPVNTRISPSQLVVIFNSQAQVQTTVNGLSSDTADLSNVQSILDENDASIESLFGLSPDRLRSQQARLSFPESVPDLSSFYRVKAPEDKFEQIASALRAVPEVKAAYVRPGASAPLIFKPTPPAFADAPAATPDFTSRQGYLNPAPEGVDAKWAQTQPGGRGDGIRIVDCEWAWRFSHEDLRVNQGGVIFGQQGDDDNHGTAVQGVVGGDQNSYGVIGIAPNSTFFGSSFENQDVATTIKAAADILNSGDVILLEIQISGPNAGNWIAVEWYPDILAVIRYAVMKGIVVAEAAGNGGENFDDPIYDQPQPGFPSDWRNPYNPSNPSSGAVMVGAGAPPPGTHGRNYGPDRSRLSFSNYGARLDAQGWGVEVTTTGYGDLQSDSNPDLWYTDQFNGTSSASPVVTGALLCLNGILRSWRGVTVTSEQARMLVRQTGSPQQDGPNGPASQRIGNRPNMRQLVPAAQALFP</sequence>
<dbReference type="EMBL" id="MU001683">
    <property type="protein sequence ID" value="KAF2456466.1"/>
    <property type="molecule type" value="Genomic_DNA"/>
</dbReference>
<dbReference type="Proteomes" id="UP000799766">
    <property type="component" value="Unassembled WGS sequence"/>
</dbReference>
<evidence type="ECO:0000256" key="6">
    <source>
        <dbReference type="SAM" id="MobiDB-lite"/>
    </source>
</evidence>
<proteinExistence type="inferred from homology"/>
<evidence type="ECO:0000256" key="5">
    <source>
        <dbReference type="PROSITE-ProRule" id="PRU01240"/>
    </source>
</evidence>
<dbReference type="Gene3D" id="3.40.50.200">
    <property type="entry name" value="Peptidase S8/S53 domain"/>
    <property type="match status" value="1"/>
</dbReference>
<dbReference type="PANTHER" id="PTHR43806:SF11">
    <property type="entry name" value="CEREVISIN-RELATED"/>
    <property type="match status" value="1"/>
</dbReference>
<dbReference type="InterPro" id="IPR050131">
    <property type="entry name" value="Peptidase_S8_subtilisin-like"/>
</dbReference>
<comment type="similarity">
    <text evidence="1 5">Belongs to the peptidase S8 family.</text>
</comment>
<dbReference type="PROSITE" id="PS51892">
    <property type="entry name" value="SUBTILASE"/>
    <property type="match status" value="1"/>
</dbReference>
<evidence type="ECO:0000256" key="1">
    <source>
        <dbReference type="ARBA" id="ARBA00011073"/>
    </source>
</evidence>
<evidence type="ECO:0000313" key="8">
    <source>
        <dbReference type="EMBL" id="KAF2456466.1"/>
    </source>
</evidence>
<evidence type="ECO:0000256" key="3">
    <source>
        <dbReference type="ARBA" id="ARBA00022801"/>
    </source>
</evidence>
<dbReference type="InterPro" id="IPR036852">
    <property type="entry name" value="Peptidase_S8/S53_dom_sf"/>
</dbReference>
<dbReference type="PRINTS" id="PR00723">
    <property type="entry name" value="SUBTILISIN"/>
</dbReference>
<accession>A0A6A6NXI1</accession>
<dbReference type="PROSITE" id="PS00138">
    <property type="entry name" value="SUBTILASE_SER"/>
    <property type="match status" value="1"/>
</dbReference>